<protein>
    <recommendedName>
        <fullName evidence="2 10">Guanylate cyclase</fullName>
        <ecNumber evidence="2 10">4.6.1.2</ecNumber>
    </recommendedName>
</protein>
<dbReference type="Pfam" id="PF00211">
    <property type="entry name" value="Guanylate_cyc"/>
    <property type="match status" value="1"/>
</dbReference>
<dbReference type="InParanoid" id="T1G2Y3"/>
<proteinExistence type="inferred from homology"/>
<evidence type="ECO:0000256" key="1">
    <source>
        <dbReference type="ARBA" id="ARBA00004167"/>
    </source>
</evidence>
<name>T1G2Y3_HELRO</name>
<dbReference type="PROSITE" id="PS50125">
    <property type="entry name" value="GUANYLATE_CYCLASE_2"/>
    <property type="match status" value="1"/>
</dbReference>
<dbReference type="CDD" id="cd07302">
    <property type="entry name" value="CHD"/>
    <property type="match status" value="1"/>
</dbReference>
<evidence type="ECO:0000256" key="7">
    <source>
        <dbReference type="ARBA" id="ARBA00023239"/>
    </source>
</evidence>
<keyword evidence="15" id="KW-1185">Reference proteome</keyword>
<evidence type="ECO:0000256" key="2">
    <source>
        <dbReference type="ARBA" id="ARBA00012202"/>
    </source>
</evidence>
<keyword evidence="7 9" id="KW-0456">Lyase</keyword>
<dbReference type="FunFam" id="1.10.510.10:FF:001051">
    <property type="entry name" value="Guanylate cyclase"/>
    <property type="match status" value="1"/>
</dbReference>
<dbReference type="EC" id="4.6.1.2" evidence="2 10"/>
<evidence type="ECO:0000256" key="4">
    <source>
        <dbReference type="ARBA" id="ARBA00022741"/>
    </source>
</evidence>
<dbReference type="RefSeq" id="XP_009016194.1">
    <property type="nucleotide sequence ID" value="XM_009017946.1"/>
</dbReference>
<dbReference type="GeneID" id="20215431"/>
<feature type="domain" description="Guanylate cyclase" evidence="12">
    <location>
        <begin position="358"/>
        <end position="487"/>
    </location>
</feature>
<reference evidence="13 15" key="2">
    <citation type="journal article" date="2013" name="Nature">
        <title>Insights into bilaterian evolution from three spiralian genomes.</title>
        <authorList>
            <person name="Simakov O."/>
            <person name="Marletaz F."/>
            <person name="Cho S.J."/>
            <person name="Edsinger-Gonzales E."/>
            <person name="Havlak P."/>
            <person name="Hellsten U."/>
            <person name="Kuo D.H."/>
            <person name="Larsson T."/>
            <person name="Lv J."/>
            <person name="Arendt D."/>
            <person name="Savage R."/>
            <person name="Osoegawa K."/>
            <person name="de Jong P."/>
            <person name="Grimwood J."/>
            <person name="Chapman J.A."/>
            <person name="Shapiro H."/>
            <person name="Aerts A."/>
            <person name="Otillar R.P."/>
            <person name="Terry A.Y."/>
            <person name="Boore J.L."/>
            <person name="Grigoriev I.V."/>
            <person name="Lindberg D.R."/>
            <person name="Seaver E.C."/>
            <person name="Weisblat D.A."/>
            <person name="Putnam N.H."/>
            <person name="Rokhsar D.S."/>
        </authorList>
    </citation>
    <scope>NUCLEOTIDE SEQUENCE</scope>
</reference>
<organism evidence="14 15">
    <name type="scientific">Helobdella robusta</name>
    <name type="common">Californian leech</name>
    <dbReference type="NCBI Taxonomy" id="6412"/>
    <lineage>
        <taxon>Eukaryota</taxon>
        <taxon>Metazoa</taxon>
        <taxon>Spiralia</taxon>
        <taxon>Lophotrochozoa</taxon>
        <taxon>Annelida</taxon>
        <taxon>Clitellata</taxon>
        <taxon>Hirudinea</taxon>
        <taxon>Rhynchobdellida</taxon>
        <taxon>Glossiphoniidae</taxon>
        <taxon>Helobdella</taxon>
    </lineage>
</organism>
<sequence length="541" mass="61313">MQLKSVSKSSNLNESEENLTPISFREFDDGLTDGVIIGIYKGEVVTVNYSGKRELTLSRKDLVELVKMKELQHDNIVYFMGACVEPDRVCYLTQYCARGTLQDMLADAQTSVDWTIKISFLTDISRGMNYLHKSFIGLHGKLTSNACLIDSRWVLKITDFGLSTFKLVLREDKPGANFYKNLLWTAPEHLMSSISFASQKGDVYSFAIIAYEVLYKCFPYDSIRLEYKDIIMRILDLRIEPFRPHLSPLNDPDANPAILNLVAQCWSEDANVRPTFDVIEKTLKKFYSGKTESIVDSMLKKLEKYANNLEMIVKQRTQEVIEEKKKTDLLLNSMLPPFIAEELKAGRKVEPKMYQSATVYFSDIVGFPTLSSESTPMQIVDLLNDLYGAFDDTISKHNVYKVETIGDSYMVVSGLPQVTERHVVEICNMALDLLGIVKTFKIRHRPEMTLMLRIGIHSGPCAAGVVGHTMPRYCLFGDTVNTASRIESTGEALKIHLSTPARDQLSRFPGYVVEMRGPTELKGKGSMITYWLLRKDSTHEN</sequence>
<dbReference type="SUPFAM" id="SSF55073">
    <property type="entry name" value="Nucleotide cyclase"/>
    <property type="match status" value="1"/>
</dbReference>
<evidence type="ECO:0000256" key="8">
    <source>
        <dbReference type="ARBA" id="ARBA00023293"/>
    </source>
</evidence>
<dbReference type="PROSITE" id="PS00452">
    <property type="entry name" value="GUANYLATE_CYCLASE_1"/>
    <property type="match status" value="1"/>
</dbReference>
<gene>
    <name evidence="14" type="primary">20215431</name>
    <name evidence="13" type="ORF">HELRODRAFT_77476</name>
</gene>
<keyword evidence="4" id="KW-0547">Nucleotide-binding</keyword>
<evidence type="ECO:0000313" key="15">
    <source>
        <dbReference type="Proteomes" id="UP000015101"/>
    </source>
</evidence>
<dbReference type="SMART" id="SM00044">
    <property type="entry name" value="CYCc"/>
    <property type="match status" value="1"/>
</dbReference>
<evidence type="ECO:0000256" key="10">
    <source>
        <dbReference type="RuleBase" id="RU003431"/>
    </source>
</evidence>
<dbReference type="GO" id="GO:0001653">
    <property type="term" value="F:peptide receptor activity"/>
    <property type="evidence" value="ECO:0000318"/>
    <property type="project" value="GO_Central"/>
</dbReference>
<dbReference type="GO" id="GO:0004383">
    <property type="term" value="F:guanylate cyclase activity"/>
    <property type="evidence" value="ECO:0000318"/>
    <property type="project" value="GO_Central"/>
</dbReference>
<keyword evidence="3" id="KW-0812">Transmembrane</keyword>
<evidence type="ECO:0000259" key="12">
    <source>
        <dbReference type="PROSITE" id="PS50125"/>
    </source>
</evidence>
<dbReference type="GO" id="GO:0005886">
    <property type="term" value="C:plasma membrane"/>
    <property type="evidence" value="ECO:0000318"/>
    <property type="project" value="GO_Central"/>
</dbReference>
<dbReference type="EMBL" id="AMQM01003822">
    <property type="status" value="NOT_ANNOTATED_CDS"/>
    <property type="molecule type" value="Genomic_DNA"/>
</dbReference>
<dbReference type="InterPro" id="IPR001245">
    <property type="entry name" value="Ser-Thr/Tyr_kinase_cat_dom"/>
</dbReference>
<dbReference type="FunFam" id="3.30.70.1230:FF:000044">
    <property type="entry name" value="Guanylate cyclase"/>
    <property type="match status" value="1"/>
</dbReference>
<keyword evidence="5" id="KW-1133">Transmembrane helix</keyword>
<dbReference type="CTD" id="20215431"/>
<comment type="catalytic activity">
    <reaction evidence="10">
        <text>GTP = 3',5'-cyclic GMP + diphosphate</text>
        <dbReference type="Rhea" id="RHEA:13665"/>
        <dbReference type="ChEBI" id="CHEBI:33019"/>
        <dbReference type="ChEBI" id="CHEBI:37565"/>
        <dbReference type="ChEBI" id="CHEBI:57746"/>
        <dbReference type="EC" id="4.6.1.2"/>
    </reaction>
</comment>
<evidence type="ECO:0000313" key="13">
    <source>
        <dbReference type="EMBL" id="ESO05561.1"/>
    </source>
</evidence>
<dbReference type="AlphaFoldDB" id="T1G2Y3"/>
<evidence type="ECO:0000259" key="11">
    <source>
        <dbReference type="PROSITE" id="PS50011"/>
    </source>
</evidence>
<dbReference type="GO" id="GO:0005524">
    <property type="term" value="F:ATP binding"/>
    <property type="evidence" value="ECO:0007669"/>
    <property type="project" value="InterPro"/>
</dbReference>
<feature type="domain" description="Protein kinase" evidence="11">
    <location>
        <begin position="1"/>
        <end position="287"/>
    </location>
</feature>
<evidence type="ECO:0000256" key="5">
    <source>
        <dbReference type="ARBA" id="ARBA00022989"/>
    </source>
</evidence>
<comment type="subcellular location">
    <subcellularLocation>
        <location evidence="1">Membrane</location>
        <topology evidence="1">Single-pass membrane protein</topology>
    </subcellularLocation>
</comment>
<dbReference type="InterPro" id="IPR011009">
    <property type="entry name" value="Kinase-like_dom_sf"/>
</dbReference>
<dbReference type="InterPro" id="IPR001054">
    <property type="entry name" value="A/G_cyclase"/>
</dbReference>
<dbReference type="InterPro" id="IPR000719">
    <property type="entry name" value="Prot_kinase_dom"/>
</dbReference>
<dbReference type="InterPro" id="IPR018297">
    <property type="entry name" value="A/G_cyclase_CS"/>
</dbReference>
<keyword evidence="6" id="KW-0472">Membrane</keyword>
<evidence type="ECO:0000256" key="6">
    <source>
        <dbReference type="ARBA" id="ARBA00023136"/>
    </source>
</evidence>
<dbReference type="GO" id="GO:0006182">
    <property type="term" value="P:cGMP biosynthetic process"/>
    <property type="evidence" value="ECO:0000318"/>
    <property type="project" value="GO_Central"/>
</dbReference>
<dbReference type="KEGG" id="hro:HELRODRAFT_77476"/>
<comment type="similarity">
    <text evidence="9">Belongs to the adenylyl cyclase class-4/guanylyl cyclase family.</text>
</comment>
<dbReference type="EMBL" id="KB096325">
    <property type="protein sequence ID" value="ESO05561.1"/>
    <property type="molecule type" value="Genomic_DNA"/>
</dbReference>
<dbReference type="HOGENOM" id="CLU_001072_11_2_1"/>
<dbReference type="OrthoDB" id="60033at2759"/>
<dbReference type="InterPro" id="IPR050401">
    <property type="entry name" value="Cyclic_nucleotide_synthase"/>
</dbReference>
<accession>T1G2Y3</accession>
<evidence type="ECO:0000313" key="14">
    <source>
        <dbReference type="EnsemblMetazoa" id="HelroP77476"/>
    </source>
</evidence>
<reference evidence="14" key="3">
    <citation type="submission" date="2015-06" db="UniProtKB">
        <authorList>
            <consortium name="EnsemblMetazoa"/>
        </authorList>
    </citation>
    <scope>IDENTIFICATION</scope>
</reference>
<dbReference type="PANTHER" id="PTHR11920">
    <property type="entry name" value="GUANYLYL CYCLASE"/>
    <property type="match status" value="1"/>
</dbReference>
<evidence type="ECO:0000256" key="3">
    <source>
        <dbReference type="ARBA" id="ARBA00022692"/>
    </source>
</evidence>
<dbReference type="Proteomes" id="UP000015101">
    <property type="component" value="Unassembled WGS sequence"/>
</dbReference>
<keyword evidence="8 10" id="KW-0141">cGMP biosynthesis</keyword>
<dbReference type="SUPFAM" id="SSF56112">
    <property type="entry name" value="Protein kinase-like (PK-like)"/>
    <property type="match status" value="1"/>
</dbReference>
<evidence type="ECO:0000256" key="9">
    <source>
        <dbReference type="RuleBase" id="RU000405"/>
    </source>
</evidence>
<dbReference type="EnsemblMetazoa" id="HelroT77476">
    <property type="protein sequence ID" value="HelroP77476"/>
    <property type="gene ID" value="HelroG77476"/>
</dbReference>
<dbReference type="PANTHER" id="PTHR11920:SF501">
    <property type="entry name" value="GUANYLATE CYCLASE 32E"/>
    <property type="match status" value="1"/>
</dbReference>
<dbReference type="Gene3D" id="3.30.70.1230">
    <property type="entry name" value="Nucleotide cyclase"/>
    <property type="match status" value="1"/>
</dbReference>
<dbReference type="InterPro" id="IPR029787">
    <property type="entry name" value="Nucleotide_cyclase"/>
</dbReference>
<dbReference type="Gene3D" id="1.10.510.10">
    <property type="entry name" value="Transferase(Phosphotransferase) domain 1"/>
    <property type="match status" value="1"/>
</dbReference>
<reference evidence="15" key="1">
    <citation type="submission" date="2012-12" db="EMBL/GenBank/DDBJ databases">
        <authorList>
            <person name="Hellsten U."/>
            <person name="Grimwood J."/>
            <person name="Chapman J.A."/>
            <person name="Shapiro H."/>
            <person name="Aerts A."/>
            <person name="Otillar R.P."/>
            <person name="Terry A.Y."/>
            <person name="Boore J.L."/>
            <person name="Simakov O."/>
            <person name="Marletaz F."/>
            <person name="Cho S.-J."/>
            <person name="Edsinger-Gonzales E."/>
            <person name="Havlak P."/>
            <person name="Kuo D.-H."/>
            <person name="Larsson T."/>
            <person name="Lv J."/>
            <person name="Arendt D."/>
            <person name="Savage R."/>
            <person name="Osoegawa K."/>
            <person name="de Jong P."/>
            <person name="Lindberg D.R."/>
            <person name="Seaver E.C."/>
            <person name="Weisblat D.A."/>
            <person name="Putnam N.H."/>
            <person name="Grigoriev I.V."/>
            <person name="Rokhsar D.S."/>
        </authorList>
    </citation>
    <scope>NUCLEOTIDE SEQUENCE</scope>
</reference>
<dbReference type="GO" id="GO:0035556">
    <property type="term" value="P:intracellular signal transduction"/>
    <property type="evidence" value="ECO:0007669"/>
    <property type="project" value="InterPro"/>
</dbReference>
<dbReference type="Pfam" id="PF07714">
    <property type="entry name" value="PK_Tyr_Ser-Thr"/>
    <property type="match status" value="1"/>
</dbReference>
<dbReference type="GO" id="GO:0004672">
    <property type="term" value="F:protein kinase activity"/>
    <property type="evidence" value="ECO:0007669"/>
    <property type="project" value="InterPro"/>
</dbReference>
<dbReference type="PROSITE" id="PS50011">
    <property type="entry name" value="PROTEIN_KINASE_DOM"/>
    <property type="match status" value="1"/>
</dbReference>
<dbReference type="GO" id="GO:0007168">
    <property type="term" value="P:receptor guanylyl cyclase signaling pathway"/>
    <property type="evidence" value="ECO:0000318"/>
    <property type="project" value="GO_Central"/>
</dbReference>
<dbReference type="eggNOG" id="KOG1023">
    <property type="taxonomic scope" value="Eukaryota"/>
</dbReference>